<feature type="transmembrane region" description="Helical" evidence="1">
    <location>
        <begin position="934"/>
        <end position="952"/>
    </location>
</feature>
<accession>A0A8T0ITB5</accession>
<dbReference type="Pfam" id="PF25483">
    <property type="entry name" value="DUF7906"/>
    <property type="match status" value="1"/>
</dbReference>
<name>A0A8T0ITB5_CERPU</name>
<proteinExistence type="predicted"/>
<gene>
    <name evidence="3" type="ORF">KC19_2G048000</name>
</gene>
<dbReference type="PANTHER" id="PTHR31515:SF2">
    <property type="entry name" value="TRANSMEMBRANE PROTEIN"/>
    <property type="match status" value="1"/>
</dbReference>
<evidence type="ECO:0000259" key="2">
    <source>
        <dbReference type="Pfam" id="PF25483"/>
    </source>
</evidence>
<keyword evidence="1" id="KW-0472">Membrane</keyword>
<dbReference type="EMBL" id="CM026422">
    <property type="protein sequence ID" value="KAG0585898.1"/>
    <property type="molecule type" value="Genomic_DNA"/>
</dbReference>
<feature type="domain" description="DUF7906" evidence="2">
    <location>
        <begin position="385"/>
        <end position="438"/>
    </location>
</feature>
<dbReference type="AlphaFoldDB" id="A0A8T0ITB5"/>
<comment type="caution">
    <text evidence="3">The sequence shown here is derived from an EMBL/GenBank/DDBJ whole genome shotgun (WGS) entry which is preliminary data.</text>
</comment>
<evidence type="ECO:0000313" key="3">
    <source>
        <dbReference type="EMBL" id="KAG0585898.1"/>
    </source>
</evidence>
<dbReference type="Proteomes" id="UP000822688">
    <property type="component" value="Chromosome 2"/>
</dbReference>
<keyword evidence="4" id="KW-1185">Reference proteome</keyword>
<protein>
    <recommendedName>
        <fullName evidence="2">DUF7906 domain-containing protein</fullName>
    </recommendedName>
</protein>
<keyword evidence="1" id="KW-1133">Transmembrane helix</keyword>
<evidence type="ECO:0000256" key="1">
    <source>
        <dbReference type="SAM" id="Phobius"/>
    </source>
</evidence>
<dbReference type="InterPro" id="IPR057228">
    <property type="entry name" value="DUF7906"/>
</dbReference>
<dbReference type="PANTHER" id="PTHR31515">
    <property type="entry name" value="TRANSMEMBRANE PROTEIN-RELATED"/>
    <property type="match status" value="1"/>
</dbReference>
<organism evidence="3 4">
    <name type="scientific">Ceratodon purpureus</name>
    <name type="common">Fire moss</name>
    <name type="synonym">Dicranum purpureum</name>
    <dbReference type="NCBI Taxonomy" id="3225"/>
    <lineage>
        <taxon>Eukaryota</taxon>
        <taxon>Viridiplantae</taxon>
        <taxon>Streptophyta</taxon>
        <taxon>Embryophyta</taxon>
        <taxon>Bryophyta</taxon>
        <taxon>Bryophytina</taxon>
        <taxon>Bryopsida</taxon>
        <taxon>Dicranidae</taxon>
        <taxon>Pseudoditrichales</taxon>
        <taxon>Ditrichaceae</taxon>
        <taxon>Ceratodon</taxon>
    </lineage>
</organism>
<reference evidence="3" key="1">
    <citation type="submission" date="2020-06" db="EMBL/GenBank/DDBJ databases">
        <title>WGS assembly of Ceratodon purpureus strain R40.</title>
        <authorList>
            <person name="Carey S.B."/>
            <person name="Jenkins J."/>
            <person name="Shu S."/>
            <person name="Lovell J.T."/>
            <person name="Sreedasyam A."/>
            <person name="Maumus F."/>
            <person name="Tiley G.P."/>
            <person name="Fernandez-Pozo N."/>
            <person name="Barry K."/>
            <person name="Chen C."/>
            <person name="Wang M."/>
            <person name="Lipzen A."/>
            <person name="Daum C."/>
            <person name="Saski C.A."/>
            <person name="Payton A.C."/>
            <person name="Mcbreen J.C."/>
            <person name="Conrad R.E."/>
            <person name="Kollar L.M."/>
            <person name="Olsson S."/>
            <person name="Huttunen S."/>
            <person name="Landis J.B."/>
            <person name="Wickett N.J."/>
            <person name="Johnson M.G."/>
            <person name="Rensing S.A."/>
            <person name="Grimwood J."/>
            <person name="Schmutz J."/>
            <person name="Mcdaniel S.F."/>
        </authorList>
    </citation>
    <scope>NUCLEOTIDE SEQUENCE</scope>
    <source>
        <strain evidence="3">R40</strain>
    </source>
</reference>
<sequence length="962" mass="108608">MMGTGRGVGAMAVAAAYVVVLLSAAILVGGADKMASSKEWPGRVRKSSSVLSLFNMREKSKFWSRNVLSHVNEDFDVSKEVGREAKANYTKAGYLGYYLKLEEIDSIHIPIPINLIFVGFNGEGNQDIKLGQAELERWFSKIDHLIEHTRVPQQGESLTPFYRLKGDGTQRHHLPLVSNTHYNYSVHSIEMNDGVTRVFERAIIALSRREDPSDTKPDTEVLWQVDMDSMSHIFSSFISFLELDDAYNIIVLNPKRNATRANYGYRRGLSEEELRHLENDGDVKKKVLQSKRLHVSNTLDKDRYQKPLYARHPMMKFAWTTAGHADTGHWVDAYNGALAEVEKDSYGKSTVDSMIHTAQQILADHSEEGNALFRALKDGKPTNLQADCLTNTWVGKQRWAFVDLTAAPLTWGPTVGGEGVRVERSLPSVDENFGLHSAENDGASEEEAHEALQKMVQDRFILFEEKEDPQQHAVDMLLAEIDVYEMFYFKHCQGRKVHLSLCEELRERMSDVKTELSSYSDELPEETQRVKAVDALKRIEEWNLFLAPVVKPEAFSLSRDSFLAHLASTLSGSMKHLITPSTADGAFHYYEKIVFQIYVITQEKLKNPALLPVDVEAFTGSLKELVVPPQKVAFSVKKVVLSDDPPLAMAFSVARRAAAVPVLLVNGTYRSSNRVYLDSLLLQEQLQRLSGFGPHSDLNEQGRISLEVPIFWFVRSGEEPLFIDKHYVAKALPDMVFVVQSSQPKWESHLQCNSKVFHWDLSRPMKAAVAAVGEHLAGLVETQLTYSHAHQNTAQDWTWVAGSHILSCTTKGYQVSSFQSDAIARSYMVTALDESIETVNAAISLLSKEGTYEKTFGVVKARQPKLLRHYQTVVHLWKRIASLAEGLRYGEVVKLLSYLEQDAKDFYMEANETVAAMHPIRCLKQRRVDLDFDLTKVLAGILVVVVVLWLLLRRRRPKPKIN</sequence>
<keyword evidence="1" id="KW-0812">Transmembrane</keyword>
<evidence type="ECO:0000313" key="4">
    <source>
        <dbReference type="Proteomes" id="UP000822688"/>
    </source>
</evidence>